<evidence type="ECO:0000313" key="2">
    <source>
        <dbReference type="Proteomes" id="UP000287033"/>
    </source>
</evidence>
<accession>A0A401RNB0</accession>
<dbReference type="EMBL" id="BEZZ01000001">
    <property type="protein sequence ID" value="GCC19608.1"/>
    <property type="molecule type" value="Genomic_DNA"/>
</dbReference>
<proteinExistence type="predicted"/>
<protein>
    <submittedName>
        <fullName evidence="1">Uncharacterized protein</fullName>
    </submittedName>
</protein>
<sequence>MVRLQFPECSACWRSGFPSFRCEYNPGLTHHQVQNVSGAAQCREGSRSDTDPLSITQGRTSLERNIAESLDQIYVSNWLIPDSAPDHRRKLKAIP</sequence>
<evidence type="ECO:0000313" key="1">
    <source>
        <dbReference type="EMBL" id="GCC19608.1"/>
    </source>
</evidence>
<comment type="caution">
    <text evidence="1">The sequence shown here is derived from an EMBL/GenBank/DDBJ whole genome shotgun (WGS) entry which is preliminary data.</text>
</comment>
<dbReference type="Proteomes" id="UP000287033">
    <property type="component" value="Unassembled WGS sequence"/>
</dbReference>
<reference evidence="1 2" key="1">
    <citation type="journal article" date="2018" name="Nat. Ecol. Evol.">
        <title>Shark genomes provide insights into elasmobranch evolution and the origin of vertebrates.</title>
        <authorList>
            <person name="Hara Y"/>
            <person name="Yamaguchi K"/>
            <person name="Onimaru K"/>
            <person name="Kadota M"/>
            <person name="Koyanagi M"/>
            <person name="Keeley SD"/>
            <person name="Tatsumi K"/>
            <person name="Tanaka K"/>
            <person name="Motone F"/>
            <person name="Kageyama Y"/>
            <person name="Nozu R"/>
            <person name="Adachi N"/>
            <person name="Nishimura O"/>
            <person name="Nakagawa R"/>
            <person name="Tanegashima C"/>
            <person name="Kiyatake I"/>
            <person name="Matsumoto R"/>
            <person name="Murakumo K"/>
            <person name="Nishida K"/>
            <person name="Terakita A"/>
            <person name="Kuratani S"/>
            <person name="Sato K"/>
            <person name="Hyodo S Kuraku.S."/>
        </authorList>
    </citation>
    <scope>NUCLEOTIDE SEQUENCE [LARGE SCALE GENOMIC DNA]</scope>
</reference>
<name>A0A401RNB0_CHIPU</name>
<dbReference type="AlphaFoldDB" id="A0A401RNB0"/>
<gene>
    <name evidence="1" type="ORF">chiPu_0000100</name>
</gene>
<keyword evidence="2" id="KW-1185">Reference proteome</keyword>
<organism evidence="1 2">
    <name type="scientific">Chiloscyllium punctatum</name>
    <name type="common">Brownbanded bambooshark</name>
    <name type="synonym">Hemiscyllium punctatum</name>
    <dbReference type="NCBI Taxonomy" id="137246"/>
    <lineage>
        <taxon>Eukaryota</taxon>
        <taxon>Metazoa</taxon>
        <taxon>Chordata</taxon>
        <taxon>Craniata</taxon>
        <taxon>Vertebrata</taxon>
        <taxon>Chondrichthyes</taxon>
        <taxon>Elasmobranchii</taxon>
        <taxon>Galeomorphii</taxon>
        <taxon>Galeoidea</taxon>
        <taxon>Orectolobiformes</taxon>
        <taxon>Hemiscylliidae</taxon>
        <taxon>Chiloscyllium</taxon>
    </lineage>
</organism>